<dbReference type="InterPro" id="IPR003675">
    <property type="entry name" value="Rce1/LyrA-like_dom"/>
</dbReference>
<dbReference type="InterPro" id="IPR052710">
    <property type="entry name" value="CAAX_protease"/>
</dbReference>
<organism evidence="3 4">
    <name type="scientific">Clostridium niameyense</name>
    <dbReference type="NCBI Taxonomy" id="1622073"/>
    <lineage>
        <taxon>Bacteria</taxon>
        <taxon>Bacillati</taxon>
        <taxon>Bacillota</taxon>
        <taxon>Clostridia</taxon>
        <taxon>Eubacteriales</taxon>
        <taxon>Clostridiaceae</taxon>
        <taxon>Clostridium</taxon>
    </lineage>
</organism>
<keyword evidence="4" id="KW-1185">Reference proteome</keyword>
<comment type="caution">
    <text evidence="3">The sequence shown here is derived from an EMBL/GenBank/DDBJ whole genome shotgun (WGS) entry which is preliminary data.</text>
</comment>
<protein>
    <submittedName>
        <fullName evidence="3">CPBP family intramembrane metalloprotease</fullName>
    </submittedName>
</protein>
<feature type="transmembrane region" description="Helical" evidence="1">
    <location>
        <begin position="138"/>
        <end position="159"/>
    </location>
</feature>
<dbReference type="EMBL" id="SXDP01000004">
    <property type="protein sequence ID" value="NEZ47004.1"/>
    <property type="molecule type" value="Genomic_DNA"/>
</dbReference>
<evidence type="ECO:0000313" key="4">
    <source>
        <dbReference type="Proteomes" id="UP000473885"/>
    </source>
</evidence>
<dbReference type="PANTHER" id="PTHR36435">
    <property type="entry name" value="SLR1288 PROTEIN"/>
    <property type="match status" value="1"/>
</dbReference>
<proteinExistence type="predicted"/>
<evidence type="ECO:0000259" key="2">
    <source>
        <dbReference type="Pfam" id="PF02517"/>
    </source>
</evidence>
<dbReference type="GO" id="GO:0006508">
    <property type="term" value="P:proteolysis"/>
    <property type="evidence" value="ECO:0007669"/>
    <property type="project" value="UniProtKB-KW"/>
</dbReference>
<feature type="transmembrane region" description="Helical" evidence="1">
    <location>
        <begin position="61"/>
        <end position="81"/>
    </location>
</feature>
<dbReference type="RefSeq" id="WP_163249145.1">
    <property type="nucleotide sequence ID" value="NZ_SXDP01000004.1"/>
</dbReference>
<dbReference type="Pfam" id="PF02517">
    <property type="entry name" value="Rce1-like"/>
    <property type="match status" value="1"/>
</dbReference>
<feature type="transmembrane region" description="Helical" evidence="1">
    <location>
        <begin position="93"/>
        <end position="126"/>
    </location>
</feature>
<keyword evidence="3" id="KW-0378">Hydrolase</keyword>
<evidence type="ECO:0000313" key="3">
    <source>
        <dbReference type="EMBL" id="NEZ47004.1"/>
    </source>
</evidence>
<evidence type="ECO:0000256" key="1">
    <source>
        <dbReference type="SAM" id="Phobius"/>
    </source>
</evidence>
<reference evidence="3 4" key="1">
    <citation type="submission" date="2019-04" db="EMBL/GenBank/DDBJ databases">
        <title>Genome sequencing of Clostridium botulinum Groups I-IV and Clostridium butyricum.</title>
        <authorList>
            <person name="Brunt J."/>
            <person name="Van Vliet A.H.M."/>
            <person name="Stringer S.C."/>
            <person name="Carter A.T."/>
            <person name="Peck M.W."/>
        </authorList>
    </citation>
    <scope>NUCLEOTIDE SEQUENCE [LARGE SCALE GENOMIC DNA]</scope>
    <source>
        <strain evidence="3 4">IFR 18/094</strain>
    </source>
</reference>
<dbReference type="Proteomes" id="UP000473885">
    <property type="component" value="Unassembled WGS sequence"/>
</dbReference>
<keyword evidence="1" id="KW-0812">Transmembrane</keyword>
<gene>
    <name evidence="3" type="ORF">FDF74_07235</name>
</gene>
<feature type="transmembrane region" description="Helical" evidence="1">
    <location>
        <begin position="20"/>
        <end position="41"/>
    </location>
</feature>
<dbReference type="GO" id="GO:0008237">
    <property type="term" value="F:metallopeptidase activity"/>
    <property type="evidence" value="ECO:0007669"/>
    <property type="project" value="UniProtKB-KW"/>
</dbReference>
<dbReference type="AlphaFoldDB" id="A0A6M0R9R2"/>
<keyword evidence="1" id="KW-0472">Membrane</keyword>
<name>A0A6M0R9R2_9CLOT</name>
<keyword evidence="3" id="KW-0482">Metalloprotease</keyword>
<keyword evidence="1" id="KW-1133">Transmembrane helix</keyword>
<feature type="domain" description="CAAX prenyl protease 2/Lysostaphin resistance protein A-like" evidence="2">
    <location>
        <begin position="57"/>
        <end position="151"/>
    </location>
</feature>
<keyword evidence="3" id="KW-0645">Protease</keyword>
<accession>A0A6M0R9R2</accession>
<dbReference type="GO" id="GO:0080120">
    <property type="term" value="P:CAAX-box protein maturation"/>
    <property type="evidence" value="ECO:0007669"/>
    <property type="project" value="UniProtKB-ARBA"/>
</dbReference>
<sequence>MKFLKQLDNFLRKLSTIKFIIIITIATFIISAIFGSIVQILNIENSQTQLSISKAPYIVELVAVGIIAPLLETLVFQHGIIKLLRKKPKNNDLAIIFISALLFGLAHCYNVLYVIHTTLIGVLLAYSYIVYEDKKLHPFWVVVIIHSLRNSIVFVISHLF</sequence>
<dbReference type="GO" id="GO:0004175">
    <property type="term" value="F:endopeptidase activity"/>
    <property type="evidence" value="ECO:0007669"/>
    <property type="project" value="UniProtKB-ARBA"/>
</dbReference>
<dbReference type="PANTHER" id="PTHR36435:SF1">
    <property type="entry name" value="CAAX AMINO TERMINAL PROTEASE FAMILY PROTEIN"/>
    <property type="match status" value="1"/>
</dbReference>